<dbReference type="EMBL" id="BPRE01000003">
    <property type="protein sequence ID" value="GJE74658.1"/>
    <property type="molecule type" value="Genomic_DNA"/>
</dbReference>
<dbReference type="Pfam" id="PF00903">
    <property type="entry name" value="Glyoxalase"/>
    <property type="match status" value="2"/>
</dbReference>
<reference evidence="3" key="1">
    <citation type="journal article" date="2021" name="Front. Microbiol.">
        <title>Comprehensive Comparative Genomics and Phenotyping of Methylobacterium Species.</title>
        <authorList>
            <person name="Alessa O."/>
            <person name="Ogura Y."/>
            <person name="Fujitani Y."/>
            <person name="Takami H."/>
            <person name="Hayashi T."/>
            <person name="Sahin N."/>
            <person name="Tani A."/>
        </authorList>
    </citation>
    <scope>NUCLEOTIDE SEQUENCE</scope>
    <source>
        <strain evidence="3">DSM 14458</strain>
    </source>
</reference>
<reference evidence="3" key="2">
    <citation type="submission" date="2021-08" db="EMBL/GenBank/DDBJ databases">
        <authorList>
            <person name="Tani A."/>
            <person name="Ola A."/>
            <person name="Ogura Y."/>
            <person name="Katsura K."/>
            <person name="Hayashi T."/>
        </authorList>
    </citation>
    <scope>NUCLEOTIDE SEQUENCE</scope>
    <source>
        <strain evidence="3">DSM 14458</strain>
    </source>
</reference>
<evidence type="ECO:0000313" key="3">
    <source>
        <dbReference type="EMBL" id="GJE74658.1"/>
    </source>
</evidence>
<dbReference type="PANTHER" id="PTHR43048">
    <property type="entry name" value="METHYLMALONYL-COA EPIMERASE"/>
    <property type="match status" value="1"/>
</dbReference>
<gene>
    <name evidence="3" type="ORF">BGCPKDLD_1229</name>
</gene>
<organism evidence="3 4">
    <name type="scientific">Methylorubrum suomiense</name>
    <dbReference type="NCBI Taxonomy" id="144191"/>
    <lineage>
        <taxon>Bacteria</taxon>
        <taxon>Pseudomonadati</taxon>
        <taxon>Pseudomonadota</taxon>
        <taxon>Alphaproteobacteria</taxon>
        <taxon>Hyphomicrobiales</taxon>
        <taxon>Methylobacteriaceae</taxon>
        <taxon>Methylorubrum</taxon>
    </lineage>
</organism>
<protein>
    <recommendedName>
        <fullName evidence="2">VOC domain-containing protein</fullName>
    </recommendedName>
</protein>
<feature type="domain" description="VOC" evidence="2">
    <location>
        <begin position="12"/>
        <end position="131"/>
    </location>
</feature>
<dbReference type="Proteomes" id="UP001055093">
    <property type="component" value="Unassembled WGS sequence"/>
</dbReference>
<keyword evidence="1" id="KW-0479">Metal-binding</keyword>
<dbReference type="Gene3D" id="3.10.180.10">
    <property type="entry name" value="2,3-Dihydroxybiphenyl 1,2-Dioxygenase, domain 1"/>
    <property type="match status" value="2"/>
</dbReference>
<dbReference type="PANTHER" id="PTHR43048:SF3">
    <property type="entry name" value="METHYLMALONYL-COA EPIMERASE, MITOCHONDRIAL"/>
    <property type="match status" value="1"/>
</dbReference>
<evidence type="ECO:0000313" key="4">
    <source>
        <dbReference type="Proteomes" id="UP001055093"/>
    </source>
</evidence>
<dbReference type="InterPro" id="IPR051785">
    <property type="entry name" value="MMCE/EMCE_epimerase"/>
</dbReference>
<dbReference type="PROSITE" id="PS51819">
    <property type="entry name" value="VOC"/>
    <property type="match status" value="1"/>
</dbReference>
<dbReference type="PROSITE" id="PS00934">
    <property type="entry name" value="GLYOXALASE_I_1"/>
    <property type="match status" value="1"/>
</dbReference>
<proteinExistence type="predicted"/>
<dbReference type="CDD" id="cd06587">
    <property type="entry name" value="VOC"/>
    <property type="match status" value="1"/>
</dbReference>
<dbReference type="InterPro" id="IPR004360">
    <property type="entry name" value="Glyas_Fos-R_dOase_dom"/>
</dbReference>
<comment type="caution">
    <text evidence="3">The sequence shown here is derived from an EMBL/GenBank/DDBJ whole genome shotgun (WGS) entry which is preliminary data.</text>
</comment>
<keyword evidence="4" id="KW-1185">Reference proteome</keyword>
<dbReference type="InterPro" id="IPR029068">
    <property type="entry name" value="Glyas_Bleomycin-R_OHBP_Dase"/>
</dbReference>
<evidence type="ECO:0000256" key="1">
    <source>
        <dbReference type="ARBA" id="ARBA00022723"/>
    </source>
</evidence>
<evidence type="ECO:0000259" key="2">
    <source>
        <dbReference type="PROSITE" id="PS51819"/>
    </source>
</evidence>
<dbReference type="SUPFAM" id="SSF54593">
    <property type="entry name" value="Glyoxalase/Bleomycin resistance protein/Dihydroxybiphenyl dioxygenase"/>
    <property type="match status" value="2"/>
</dbReference>
<dbReference type="InterPro" id="IPR037523">
    <property type="entry name" value="VOC_core"/>
</dbReference>
<dbReference type="InterPro" id="IPR018146">
    <property type="entry name" value="Glyoxalase_1_CS"/>
</dbReference>
<name>A0ABQ4UQR9_9HYPH</name>
<accession>A0ABQ4UQR9</accession>
<sequence length="297" mass="31331">MSPRTPPRTGLRIAAIRLLCPDPAATAAFYAAAFGAVIAPGGARLALGAQTIELAPSSDRRDAPAPSNGTGFQHCALIVPDMDAAYAHLRGVPGWTPISRAGPERLPAASGGVRAFKFRDPDGHPLEFLAFPPDAVPPVWRGRSGRAHRPERWAPAVGDKPMRQMNLEKRPGSEIQDAPLVLGIDHTAITVTDTERAVAFYARLGFRVTQRGVNRGPEQARMDAVDDPVVEVTGLTPPGGAPPHLELLCYRAPGSIPSACADDAPLATRIVLTGDGDAPGLLCDPDGHRLVFAADRP</sequence>